<evidence type="ECO:0000313" key="1">
    <source>
        <dbReference type="EMBL" id="BAS27862.1"/>
    </source>
</evidence>
<dbReference type="Proteomes" id="UP000065807">
    <property type="component" value="Chromosome"/>
</dbReference>
<accession>A0A0K2SLH8</accession>
<dbReference type="SUPFAM" id="SSF102588">
    <property type="entry name" value="LmbE-like"/>
    <property type="match status" value="1"/>
</dbReference>
<proteinExistence type="predicted"/>
<dbReference type="Gene3D" id="3.40.50.10320">
    <property type="entry name" value="LmbE-like"/>
    <property type="match status" value="1"/>
</dbReference>
<organism evidence="1 2">
    <name type="scientific">Limnochorda pilosa</name>
    <dbReference type="NCBI Taxonomy" id="1555112"/>
    <lineage>
        <taxon>Bacteria</taxon>
        <taxon>Bacillati</taxon>
        <taxon>Bacillota</taxon>
        <taxon>Limnochordia</taxon>
        <taxon>Limnochordales</taxon>
        <taxon>Limnochordaceae</taxon>
        <taxon>Limnochorda</taxon>
    </lineage>
</organism>
<keyword evidence="2" id="KW-1185">Reference proteome</keyword>
<gene>
    <name evidence="1" type="ORF">LIP_2021</name>
</gene>
<reference evidence="2" key="2">
    <citation type="journal article" date="2016" name="Int. J. Syst. Evol. Microbiol.">
        <title>Complete genome sequence and cell structure of Limnochorda pilosa, a Gram-negative spore-former within the phylum Firmicutes.</title>
        <authorList>
            <person name="Watanabe M."/>
            <person name="Kojima H."/>
            <person name="Fukui M."/>
        </authorList>
    </citation>
    <scope>NUCLEOTIDE SEQUENCE [LARGE SCALE GENOMIC DNA]</scope>
    <source>
        <strain evidence="2">HC45</strain>
    </source>
</reference>
<dbReference type="EMBL" id="AP014924">
    <property type="protein sequence ID" value="BAS27862.1"/>
    <property type="molecule type" value="Genomic_DNA"/>
</dbReference>
<dbReference type="InterPro" id="IPR024078">
    <property type="entry name" value="LmbE-like_dom_sf"/>
</dbReference>
<reference evidence="2" key="1">
    <citation type="submission" date="2015-07" db="EMBL/GenBank/DDBJ databases">
        <title>Complete genome sequence and phylogenetic analysis of Limnochorda pilosa.</title>
        <authorList>
            <person name="Watanabe M."/>
            <person name="Kojima H."/>
            <person name="Fukui M."/>
        </authorList>
    </citation>
    <scope>NUCLEOTIDE SEQUENCE [LARGE SCALE GENOMIC DNA]</scope>
    <source>
        <strain evidence="2">HC45</strain>
    </source>
</reference>
<sequence>MVLTPDPADRHTFHVAVTGWLEQASQIATFQTGLTEDSPDPLGYPPQVLYMETFTTTQFQPELYVNVSAWYPTARQALLQHRTSTVRVSMRDQEAVSQMYARLPEKAAPWTFWSGTPHQPGVAREGPVDLIRVEAIDVNLSATTATRGRPSSTWMG</sequence>
<dbReference type="STRING" id="1555112.LIP_2021"/>
<dbReference type="KEGG" id="lpil:LIP_2021"/>
<name>A0A0K2SLH8_LIMPI</name>
<dbReference type="AlphaFoldDB" id="A0A0K2SLH8"/>
<evidence type="ECO:0000313" key="2">
    <source>
        <dbReference type="Proteomes" id="UP000065807"/>
    </source>
</evidence>
<protein>
    <submittedName>
        <fullName evidence="1">Uncharacterized protein</fullName>
    </submittedName>
</protein>